<protein>
    <submittedName>
        <fullName evidence="2">Conjugative transposon protein TcpC</fullName>
    </submittedName>
</protein>
<evidence type="ECO:0000313" key="2">
    <source>
        <dbReference type="EMBL" id="PRY09920.1"/>
    </source>
</evidence>
<keyword evidence="3" id="KW-1185">Reference proteome</keyword>
<feature type="compositionally biased region" description="Low complexity" evidence="1">
    <location>
        <begin position="225"/>
        <end position="237"/>
    </location>
</feature>
<dbReference type="AlphaFoldDB" id="A0A2T0QWS4"/>
<proteinExistence type="predicted"/>
<comment type="caution">
    <text evidence="2">The sequence shown here is derived from an EMBL/GenBank/DDBJ whole genome shotgun (WGS) entry which is preliminary data.</text>
</comment>
<evidence type="ECO:0000313" key="3">
    <source>
        <dbReference type="Proteomes" id="UP000238083"/>
    </source>
</evidence>
<organism evidence="2 3">
    <name type="scientific">Kineococcus rhizosphaerae</name>
    <dbReference type="NCBI Taxonomy" id="559628"/>
    <lineage>
        <taxon>Bacteria</taxon>
        <taxon>Bacillati</taxon>
        <taxon>Actinomycetota</taxon>
        <taxon>Actinomycetes</taxon>
        <taxon>Kineosporiales</taxon>
        <taxon>Kineosporiaceae</taxon>
        <taxon>Kineococcus</taxon>
    </lineage>
</organism>
<dbReference type="Pfam" id="PF12642">
    <property type="entry name" value="TpcC"/>
    <property type="match status" value="1"/>
</dbReference>
<dbReference type="Proteomes" id="UP000238083">
    <property type="component" value="Unassembled WGS sequence"/>
</dbReference>
<evidence type="ECO:0000256" key="1">
    <source>
        <dbReference type="SAM" id="MobiDB-lite"/>
    </source>
</evidence>
<sequence length="237" mass="24588">MGEPSASATTSEDERIWQVTIGVDVQEPGPQGNVFVRRYFAVPVVYVPAQLEHSSALRALSLPGPVSAPVAGEGPESIYQDGLPLTGAVGSSVQAFLSAYLTDQGDVTRLLSPKAVGIFAVRPAAYTAAQLRILKADRRDVENKQPTDGEHVQVLATALLTGLDTQTRSAQFALTLTARDGRWEINQVQATAAGADSRTASATAEGGQSTSRSASADTIPQTAAGSPSGTPTQTGGR</sequence>
<feature type="compositionally biased region" description="Polar residues" evidence="1">
    <location>
        <begin position="198"/>
        <end position="224"/>
    </location>
</feature>
<feature type="region of interest" description="Disordered" evidence="1">
    <location>
        <begin position="190"/>
        <end position="237"/>
    </location>
</feature>
<dbReference type="InterPro" id="IPR024735">
    <property type="entry name" value="TcpC"/>
</dbReference>
<reference evidence="2 3" key="1">
    <citation type="submission" date="2018-03" db="EMBL/GenBank/DDBJ databases">
        <title>Genomic Encyclopedia of Archaeal and Bacterial Type Strains, Phase II (KMG-II): from individual species to whole genera.</title>
        <authorList>
            <person name="Goeker M."/>
        </authorList>
    </citation>
    <scope>NUCLEOTIDE SEQUENCE [LARGE SCALE GENOMIC DNA]</scope>
    <source>
        <strain evidence="2 3">DSM 19711</strain>
    </source>
</reference>
<name>A0A2T0QWS4_9ACTN</name>
<gene>
    <name evidence="2" type="ORF">CLV37_11928</name>
</gene>
<dbReference type="EMBL" id="PVZF01000019">
    <property type="protein sequence ID" value="PRY09920.1"/>
    <property type="molecule type" value="Genomic_DNA"/>
</dbReference>
<accession>A0A2T0QWS4</accession>